<dbReference type="AlphaFoldDB" id="A0AAW0BR15"/>
<evidence type="ECO:0000256" key="3">
    <source>
        <dbReference type="ARBA" id="ARBA00006288"/>
    </source>
</evidence>
<dbReference type="SUPFAM" id="SSF56645">
    <property type="entry name" value="Acyl-CoA dehydrogenase NM domain-like"/>
    <property type="match status" value="1"/>
</dbReference>
<reference evidence="11 12" key="1">
    <citation type="submission" date="2024-01" db="EMBL/GenBank/DDBJ databases">
        <title>A draft genome for a cacao thread blight-causing isolate of Paramarasmius palmivorus.</title>
        <authorList>
            <person name="Baruah I.K."/>
            <person name="Bukari Y."/>
            <person name="Amoako-Attah I."/>
            <person name="Meinhardt L.W."/>
            <person name="Bailey B.A."/>
            <person name="Cohen S.P."/>
        </authorList>
    </citation>
    <scope>NUCLEOTIDE SEQUENCE [LARGE SCALE GENOMIC DNA]</scope>
    <source>
        <strain evidence="11 12">GH-12</strain>
    </source>
</reference>
<gene>
    <name evidence="11" type="ORF">VNI00_014951</name>
</gene>
<feature type="domain" description="Acyl-CoA oxidase C-alpha1" evidence="10">
    <location>
        <begin position="210"/>
        <end position="281"/>
    </location>
</feature>
<keyword evidence="9" id="KW-0576">Peroxisome</keyword>
<comment type="subcellular location">
    <subcellularLocation>
        <location evidence="2">Peroxisome</location>
    </subcellularLocation>
</comment>
<dbReference type="GO" id="GO:0003997">
    <property type="term" value="F:acyl-CoA oxidase activity"/>
    <property type="evidence" value="ECO:0007669"/>
    <property type="project" value="InterPro"/>
</dbReference>
<dbReference type="Gene3D" id="1.20.140.10">
    <property type="entry name" value="Butyryl-CoA Dehydrogenase, subunit A, domain 3"/>
    <property type="match status" value="1"/>
</dbReference>
<dbReference type="InterPro" id="IPR055060">
    <property type="entry name" value="ACOX_C_alpha1"/>
</dbReference>
<evidence type="ECO:0000256" key="6">
    <source>
        <dbReference type="ARBA" id="ARBA00022832"/>
    </source>
</evidence>
<accession>A0AAW0BR15</accession>
<dbReference type="Pfam" id="PF22924">
    <property type="entry name" value="ACOX_C_alpha1"/>
    <property type="match status" value="1"/>
</dbReference>
<keyword evidence="4" id="KW-0285">Flavoprotein</keyword>
<evidence type="ECO:0000259" key="10">
    <source>
        <dbReference type="Pfam" id="PF22924"/>
    </source>
</evidence>
<dbReference type="InterPro" id="IPR046373">
    <property type="entry name" value="Acyl-CoA_Oxase/DH_mid-dom_sf"/>
</dbReference>
<protein>
    <recommendedName>
        <fullName evidence="10">Acyl-CoA oxidase C-alpha1 domain-containing protein</fullName>
    </recommendedName>
</protein>
<evidence type="ECO:0000256" key="7">
    <source>
        <dbReference type="ARBA" id="ARBA00023002"/>
    </source>
</evidence>
<dbReference type="InterPro" id="IPR012258">
    <property type="entry name" value="Acyl-CoA_oxidase"/>
</dbReference>
<evidence type="ECO:0000313" key="12">
    <source>
        <dbReference type="Proteomes" id="UP001383192"/>
    </source>
</evidence>
<evidence type="ECO:0000256" key="1">
    <source>
        <dbReference type="ARBA" id="ARBA00001974"/>
    </source>
</evidence>
<evidence type="ECO:0000313" key="11">
    <source>
        <dbReference type="EMBL" id="KAK7028136.1"/>
    </source>
</evidence>
<dbReference type="GO" id="GO:0055088">
    <property type="term" value="P:lipid homeostasis"/>
    <property type="evidence" value="ECO:0007669"/>
    <property type="project" value="TreeGrafter"/>
</dbReference>
<evidence type="ECO:0000256" key="4">
    <source>
        <dbReference type="ARBA" id="ARBA00022630"/>
    </source>
</evidence>
<keyword evidence="8" id="KW-0443">Lipid metabolism</keyword>
<evidence type="ECO:0000256" key="5">
    <source>
        <dbReference type="ARBA" id="ARBA00022827"/>
    </source>
</evidence>
<keyword evidence="12" id="KW-1185">Reference proteome</keyword>
<comment type="cofactor">
    <cofactor evidence="1">
        <name>FAD</name>
        <dbReference type="ChEBI" id="CHEBI:57692"/>
    </cofactor>
</comment>
<dbReference type="PANTHER" id="PTHR10909:SF250">
    <property type="entry name" value="PEROXISOMAL ACYL-COENZYME A OXIDASE 1"/>
    <property type="match status" value="1"/>
</dbReference>
<evidence type="ECO:0000256" key="8">
    <source>
        <dbReference type="ARBA" id="ARBA00023098"/>
    </source>
</evidence>
<proteinExistence type="inferred from homology"/>
<comment type="caution">
    <text evidence="11">The sequence shown here is derived from an EMBL/GenBank/DDBJ whole genome shotgun (WGS) entry which is preliminary data.</text>
</comment>
<keyword evidence="5" id="KW-0274">FAD</keyword>
<name>A0AAW0BR15_9AGAR</name>
<dbReference type="PANTHER" id="PTHR10909">
    <property type="entry name" value="ELECTRON TRANSPORT OXIDOREDUCTASE"/>
    <property type="match status" value="1"/>
</dbReference>
<dbReference type="Proteomes" id="UP001383192">
    <property type="component" value="Unassembled WGS sequence"/>
</dbReference>
<keyword evidence="6" id="KW-0276">Fatty acid metabolism</keyword>
<organism evidence="11 12">
    <name type="scientific">Paramarasmius palmivorus</name>
    <dbReference type="NCBI Taxonomy" id="297713"/>
    <lineage>
        <taxon>Eukaryota</taxon>
        <taxon>Fungi</taxon>
        <taxon>Dikarya</taxon>
        <taxon>Basidiomycota</taxon>
        <taxon>Agaricomycotina</taxon>
        <taxon>Agaricomycetes</taxon>
        <taxon>Agaricomycetidae</taxon>
        <taxon>Agaricales</taxon>
        <taxon>Marasmiineae</taxon>
        <taxon>Marasmiaceae</taxon>
        <taxon>Paramarasmius</taxon>
    </lineage>
</organism>
<dbReference type="InterPro" id="IPR009100">
    <property type="entry name" value="AcylCoA_DH/oxidase_NM_dom_sf"/>
</dbReference>
<dbReference type="FunFam" id="2.40.110.10:FF:000003">
    <property type="entry name" value="Acyl-coenzyme A oxidase"/>
    <property type="match status" value="1"/>
</dbReference>
<dbReference type="GO" id="GO:0005777">
    <property type="term" value="C:peroxisome"/>
    <property type="evidence" value="ECO:0007669"/>
    <property type="project" value="UniProtKB-SubCell"/>
</dbReference>
<dbReference type="GO" id="GO:0005504">
    <property type="term" value="F:fatty acid binding"/>
    <property type="evidence" value="ECO:0007669"/>
    <property type="project" value="TreeGrafter"/>
</dbReference>
<dbReference type="GO" id="GO:0071949">
    <property type="term" value="F:FAD binding"/>
    <property type="evidence" value="ECO:0007669"/>
    <property type="project" value="InterPro"/>
</dbReference>
<dbReference type="GO" id="GO:0033540">
    <property type="term" value="P:fatty acid beta-oxidation using acyl-CoA oxidase"/>
    <property type="evidence" value="ECO:0007669"/>
    <property type="project" value="TreeGrafter"/>
</dbReference>
<keyword evidence="7" id="KW-0560">Oxidoreductase</keyword>
<sequence>MMRRLYELVEEHDWSREDVMGVIFSAGETLPVNLHNVAFEPVLLAQAGEELLNKYAGLIVHRGIIGCYLQTELGHGTNVTALETTATYIPDSREFEIHSPTLTSSKWWVGALGKTATHGVVQAKLILPDGTDMGPHLFFVQLRSLETHRLLPGITTGDIGPKAFGGYSSVDNGYARFDHVRIPKFQMLSKFAQVTDDGKYIRPPHAKISYGGMLYIRSGMVSGAGWHMAKGITIAIRYATVRRQGSKDADGLESQVISYSSLYIRLLPILARSYVFIELGRSAGGFLLRIPFPC</sequence>
<dbReference type="Gene3D" id="2.40.110.10">
    <property type="entry name" value="Butyryl-CoA Dehydrogenase, subunit A, domain 2"/>
    <property type="match status" value="1"/>
</dbReference>
<evidence type="ECO:0000256" key="2">
    <source>
        <dbReference type="ARBA" id="ARBA00004275"/>
    </source>
</evidence>
<evidence type="ECO:0000256" key="9">
    <source>
        <dbReference type="ARBA" id="ARBA00023140"/>
    </source>
</evidence>
<dbReference type="InterPro" id="IPR036250">
    <property type="entry name" value="AcylCo_DH-like_C"/>
</dbReference>
<dbReference type="EMBL" id="JAYKXP010000090">
    <property type="protein sequence ID" value="KAK7028136.1"/>
    <property type="molecule type" value="Genomic_DNA"/>
</dbReference>
<comment type="similarity">
    <text evidence="3">Belongs to the acyl-CoA oxidase family.</text>
</comment>
<dbReference type="SUPFAM" id="SSF47203">
    <property type="entry name" value="Acyl-CoA dehydrogenase C-terminal domain-like"/>
    <property type="match status" value="1"/>
</dbReference>